<dbReference type="AlphaFoldDB" id="A0A1G6S977"/>
<dbReference type="PROSITE" id="PS51186">
    <property type="entry name" value="GNAT"/>
    <property type="match status" value="1"/>
</dbReference>
<reference evidence="2" key="1">
    <citation type="submission" date="2016-10" db="EMBL/GenBank/DDBJ databases">
        <authorList>
            <person name="Varghese N."/>
            <person name="Submissions S."/>
        </authorList>
    </citation>
    <scope>NUCLEOTIDE SEQUENCE [LARGE SCALE GENOMIC DNA]</scope>
    <source>
        <strain evidence="2">DSM 26382</strain>
    </source>
</reference>
<gene>
    <name evidence="1" type="ORF">SAMN05216576_111102</name>
</gene>
<protein>
    <submittedName>
        <fullName evidence="1">Predicted acetyltransferase</fullName>
    </submittedName>
</protein>
<dbReference type="GO" id="GO:0016747">
    <property type="term" value="F:acyltransferase activity, transferring groups other than amino-acyl groups"/>
    <property type="evidence" value="ECO:0007669"/>
    <property type="project" value="InterPro"/>
</dbReference>
<accession>A0A1G6S977</accession>
<dbReference type="Pfam" id="PF00583">
    <property type="entry name" value="Acetyltransf_1"/>
    <property type="match status" value="1"/>
</dbReference>
<keyword evidence="2" id="KW-1185">Reference proteome</keyword>
<organism evidence="1 2">
    <name type="scientific">Ectopseudomonas chengduensis</name>
    <dbReference type="NCBI Taxonomy" id="489632"/>
    <lineage>
        <taxon>Bacteria</taxon>
        <taxon>Pseudomonadati</taxon>
        <taxon>Pseudomonadota</taxon>
        <taxon>Gammaproteobacteria</taxon>
        <taxon>Pseudomonadales</taxon>
        <taxon>Pseudomonadaceae</taxon>
        <taxon>Ectopseudomonas</taxon>
    </lineage>
</organism>
<sequence length="164" mass="19297">MQIQLLPTSAEQLPLLANLYQFYAYESSDWEQEDVETDGRFYIHQPHLQRYWQEPGWSAQLILVDDFIAGFLLIEQSELPGLDVPEFADLFILKKYRRQGIGRALVQQVMGDGSPWLLRFYRQDELACAFWQQLLNEWPRPARPVWTEEEADGLLTYLINPPVH</sequence>
<dbReference type="RefSeq" id="WP_090337022.1">
    <property type="nucleotide sequence ID" value="NZ_FMZQ01000011.1"/>
</dbReference>
<evidence type="ECO:0000313" key="1">
    <source>
        <dbReference type="EMBL" id="SDD13490.1"/>
    </source>
</evidence>
<proteinExistence type="predicted"/>
<name>A0A1G6S977_9GAMM</name>
<dbReference type="SUPFAM" id="SSF55729">
    <property type="entry name" value="Acyl-CoA N-acyltransferases (Nat)"/>
    <property type="match status" value="1"/>
</dbReference>
<evidence type="ECO:0000313" key="2">
    <source>
        <dbReference type="Proteomes" id="UP000199467"/>
    </source>
</evidence>
<dbReference type="InterPro" id="IPR000182">
    <property type="entry name" value="GNAT_dom"/>
</dbReference>
<keyword evidence="1" id="KW-0808">Transferase</keyword>
<dbReference type="Gene3D" id="3.40.630.30">
    <property type="match status" value="1"/>
</dbReference>
<dbReference type="EMBL" id="FMZQ01000011">
    <property type="protein sequence ID" value="SDD13490.1"/>
    <property type="molecule type" value="Genomic_DNA"/>
</dbReference>
<dbReference type="CDD" id="cd04301">
    <property type="entry name" value="NAT_SF"/>
    <property type="match status" value="1"/>
</dbReference>
<dbReference type="InterPro" id="IPR016181">
    <property type="entry name" value="Acyl_CoA_acyltransferase"/>
</dbReference>
<dbReference type="Proteomes" id="UP000199467">
    <property type="component" value="Unassembled WGS sequence"/>
</dbReference>